<sequence>QNEYYGTISIGNPAQNFTVIFDTGSSNLWVPSIYCHSFSCSDHNLFDPSKSSTFIATNDSFSIGYGTGNLSGILGYDTVRVANINVSNQIFGLSESEPGDFFYYVPFDGILGLAFPSIASDGATPVFDNMMAQGLVERNLFSVYLSK</sequence>
<evidence type="ECO:0000313" key="9">
    <source>
        <dbReference type="EMBL" id="NXY82737.1"/>
    </source>
</evidence>
<dbReference type="Pfam" id="PF00026">
    <property type="entry name" value="Asp"/>
    <property type="match status" value="1"/>
</dbReference>
<dbReference type="OrthoDB" id="771136at2759"/>
<feature type="domain" description="Peptidase A1" evidence="8">
    <location>
        <begin position="4"/>
        <end position="147"/>
    </location>
</feature>
<evidence type="ECO:0000256" key="4">
    <source>
        <dbReference type="ARBA" id="ARBA00022757"/>
    </source>
</evidence>
<keyword evidence="4" id="KW-0222">Digestion</keyword>
<dbReference type="FunFam" id="2.40.70.10:FF:000004">
    <property type="entry name" value="Pepsin A"/>
    <property type="match status" value="1"/>
</dbReference>
<gene>
    <name evidence="9" type="primary">Pga</name>
    <name evidence="9" type="ORF">CEYCYA_R05176</name>
</gene>
<comment type="similarity">
    <text evidence="1">Belongs to the peptidase A1 family.</text>
</comment>
<evidence type="ECO:0000256" key="3">
    <source>
        <dbReference type="ARBA" id="ARBA00022750"/>
    </source>
</evidence>
<proteinExistence type="inferred from homology"/>
<evidence type="ECO:0000256" key="6">
    <source>
        <dbReference type="ARBA" id="ARBA00023157"/>
    </source>
</evidence>
<reference evidence="9 10" key="1">
    <citation type="submission" date="2020-02" db="EMBL/GenBank/DDBJ databases">
        <title>Bird 10,000 Genomes (B10K) Project - Family phase.</title>
        <authorList>
            <person name="Zhang G."/>
        </authorList>
    </citation>
    <scope>NUCLEOTIDE SEQUENCE [LARGE SCALE GENOMIC DNA]</scope>
    <source>
        <strain evidence="9">B10K-DU-013-51</strain>
        <tissue evidence="9">Mixed tissue sample</tissue>
    </source>
</reference>
<keyword evidence="10" id="KW-1185">Reference proteome</keyword>
<dbReference type="PANTHER" id="PTHR47966:SF22">
    <property type="entry name" value="PEPSIN A-3-RELATED"/>
    <property type="match status" value="1"/>
</dbReference>
<comment type="caution">
    <text evidence="9">The sequence shown here is derived from an EMBL/GenBank/DDBJ whole genome shotgun (WGS) entry which is preliminary data.</text>
</comment>
<dbReference type="SUPFAM" id="SSF50630">
    <property type="entry name" value="Acid proteases"/>
    <property type="match status" value="1"/>
</dbReference>
<dbReference type="InterPro" id="IPR033121">
    <property type="entry name" value="PEPTIDASE_A1"/>
</dbReference>
<evidence type="ECO:0000256" key="2">
    <source>
        <dbReference type="ARBA" id="ARBA00022670"/>
    </source>
</evidence>
<dbReference type="InterPro" id="IPR001461">
    <property type="entry name" value="Aspartic_peptidase_A1"/>
</dbReference>
<dbReference type="EMBL" id="VYZU01015727">
    <property type="protein sequence ID" value="NXY82737.1"/>
    <property type="molecule type" value="Genomic_DNA"/>
</dbReference>
<dbReference type="GO" id="GO:0007586">
    <property type="term" value="P:digestion"/>
    <property type="evidence" value="ECO:0007669"/>
    <property type="project" value="UniProtKB-KW"/>
</dbReference>
<evidence type="ECO:0000259" key="8">
    <source>
        <dbReference type="PROSITE" id="PS51767"/>
    </source>
</evidence>
<dbReference type="GO" id="GO:0004190">
    <property type="term" value="F:aspartic-type endopeptidase activity"/>
    <property type="evidence" value="ECO:0007669"/>
    <property type="project" value="UniProtKB-KW"/>
</dbReference>
<keyword evidence="6 7" id="KW-1015">Disulfide bond</keyword>
<name>A0A7L4MY90_9AVES</name>
<protein>
    <submittedName>
        <fullName evidence="9">PEPA protein</fullName>
    </submittedName>
</protein>
<feature type="non-terminal residue" evidence="9">
    <location>
        <position position="1"/>
    </location>
</feature>
<dbReference type="Gene3D" id="2.40.70.10">
    <property type="entry name" value="Acid Proteases"/>
    <property type="match status" value="1"/>
</dbReference>
<keyword evidence="2" id="KW-0645">Protease</keyword>
<dbReference type="PANTHER" id="PTHR47966">
    <property type="entry name" value="BETA-SITE APP-CLEAVING ENZYME, ISOFORM A-RELATED"/>
    <property type="match status" value="1"/>
</dbReference>
<feature type="non-terminal residue" evidence="9">
    <location>
        <position position="147"/>
    </location>
</feature>
<organism evidence="9 10">
    <name type="scientific">Ceyx cyanopectus</name>
    <name type="common">Indigo-banded kingfisher</name>
    <dbReference type="NCBI Taxonomy" id="390723"/>
    <lineage>
        <taxon>Eukaryota</taxon>
        <taxon>Metazoa</taxon>
        <taxon>Chordata</taxon>
        <taxon>Craniata</taxon>
        <taxon>Vertebrata</taxon>
        <taxon>Euteleostomi</taxon>
        <taxon>Archelosauria</taxon>
        <taxon>Archosauria</taxon>
        <taxon>Dinosauria</taxon>
        <taxon>Saurischia</taxon>
        <taxon>Theropoda</taxon>
        <taxon>Coelurosauria</taxon>
        <taxon>Aves</taxon>
        <taxon>Neognathae</taxon>
        <taxon>Neoaves</taxon>
        <taxon>Telluraves</taxon>
        <taxon>Coraciimorphae</taxon>
        <taxon>Coraciiformes</taxon>
        <taxon>Alcedinidae</taxon>
        <taxon>Ceyx</taxon>
    </lineage>
</organism>
<dbReference type="AlphaFoldDB" id="A0A7L4MY90"/>
<dbReference type="InterPro" id="IPR021109">
    <property type="entry name" value="Peptidase_aspartic_dom_sf"/>
</dbReference>
<dbReference type="PROSITE" id="PS00141">
    <property type="entry name" value="ASP_PROTEASE"/>
    <property type="match status" value="1"/>
</dbReference>
<dbReference type="GO" id="GO:0006508">
    <property type="term" value="P:proteolysis"/>
    <property type="evidence" value="ECO:0007669"/>
    <property type="project" value="UniProtKB-KW"/>
</dbReference>
<evidence type="ECO:0000313" key="10">
    <source>
        <dbReference type="Proteomes" id="UP000586704"/>
    </source>
</evidence>
<dbReference type="InterPro" id="IPR001969">
    <property type="entry name" value="Aspartic_peptidase_AS"/>
</dbReference>
<keyword evidence="3" id="KW-0064">Aspartyl protease</keyword>
<evidence type="ECO:0000256" key="1">
    <source>
        <dbReference type="ARBA" id="ARBA00007447"/>
    </source>
</evidence>
<dbReference type="Proteomes" id="UP000586704">
    <property type="component" value="Unassembled WGS sequence"/>
</dbReference>
<dbReference type="PROSITE" id="PS51767">
    <property type="entry name" value="PEPTIDASE_A1"/>
    <property type="match status" value="1"/>
</dbReference>
<keyword evidence="5" id="KW-0378">Hydrolase</keyword>
<evidence type="ECO:0000256" key="7">
    <source>
        <dbReference type="PIRSR" id="PIRSR601461-2"/>
    </source>
</evidence>
<evidence type="ECO:0000256" key="5">
    <source>
        <dbReference type="ARBA" id="ARBA00022801"/>
    </source>
</evidence>
<accession>A0A7L4MY90</accession>
<feature type="disulfide bond" evidence="7">
    <location>
        <begin position="35"/>
        <end position="40"/>
    </location>
</feature>